<dbReference type="Proteomes" id="UP001595834">
    <property type="component" value="Unassembled WGS sequence"/>
</dbReference>
<dbReference type="PANTHER" id="PTHR30204">
    <property type="entry name" value="REDOX-CYCLING DRUG-SENSING TRANSCRIPTIONAL ACTIVATOR SOXR"/>
    <property type="match status" value="1"/>
</dbReference>
<evidence type="ECO:0000256" key="5">
    <source>
        <dbReference type="SAM" id="MobiDB-lite"/>
    </source>
</evidence>
<keyword evidence="8" id="KW-1185">Reference proteome</keyword>
<evidence type="ECO:0000256" key="2">
    <source>
        <dbReference type="ARBA" id="ARBA00023015"/>
    </source>
</evidence>
<sequence length="148" mass="15902">MLIGELAERTGTSERLLRYYERVGLLRPQRRPNGYRFYDGAAEESVLRIRALLAAGLPTRVIRQVLPCTAADAAVLPCPGVLDALRGQLSALEERSARIASARETLVRTIAATEGALAPVDPEPAPARERAQKSAQGSLSDPASTVEP</sequence>
<dbReference type="Pfam" id="PF13411">
    <property type="entry name" value="MerR_1"/>
    <property type="match status" value="1"/>
</dbReference>
<dbReference type="SUPFAM" id="SSF46955">
    <property type="entry name" value="Putative DNA-binding domain"/>
    <property type="match status" value="1"/>
</dbReference>
<dbReference type="SMART" id="SM00422">
    <property type="entry name" value="HTH_MERR"/>
    <property type="match status" value="1"/>
</dbReference>
<name>A0ABV9UY05_9ACTN</name>
<feature type="region of interest" description="Disordered" evidence="5">
    <location>
        <begin position="113"/>
        <end position="148"/>
    </location>
</feature>
<accession>A0ABV9UY05</accession>
<evidence type="ECO:0000256" key="4">
    <source>
        <dbReference type="ARBA" id="ARBA00023163"/>
    </source>
</evidence>
<evidence type="ECO:0000256" key="3">
    <source>
        <dbReference type="ARBA" id="ARBA00023125"/>
    </source>
</evidence>
<dbReference type="InterPro" id="IPR009061">
    <property type="entry name" value="DNA-bd_dom_put_sf"/>
</dbReference>
<feature type="domain" description="HTH merR-type" evidence="6">
    <location>
        <begin position="1"/>
        <end position="68"/>
    </location>
</feature>
<dbReference type="PANTHER" id="PTHR30204:SF69">
    <property type="entry name" value="MERR-FAMILY TRANSCRIPTIONAL REGULATOR"/>
    <property type="match status" value="1"/>
</dbReference>
<proteinExistence type="predicted"/>
<keyword evidence="4" id="KW-0804">Transcription</keyword>
<dbReference type="RefSeq" id="WP_344373952.1">
    <property type="nucleotide sequence ID" value="NZ_BAAASQ010000008.1"/>
</dbReference>
<keyword evidence="3" id="KW-0238">DNA-binding</keyword>
<comment type="caution">
    <text evidence="7">The sequence shown here is derived from an EMBL/GenBank/DDBJ whole genome shotgun (WGS) entry which is preliminary data.</text>
</comment>
<dbReference type="InterPro" id="IPR047057">
    <property type="entry name" value="MerR_fam"/>
</dbReference>
<dbReference type="InterPro" id="IPR000551">
    <property type="entry name" value="MerR-type_HTH_dom"/>
</dbReference>
<dbReference type="PRINTS" id="PR00040">
    <property type="entry name" value="HTHMERR"/>
</dbReference>
<gene>
    <name evidence="7" type="ORF">ACFPFX_28555</name>
</gene>
<organism evidence="7 8">
    <name type="scientific">Streptomyces mauvecolor</name>
    <dbReference type="NCBI Taxonomy" id="58345"/>
    <lineage>
        <taxon>Bacteria</taxon>
        <taxon>Bacillati</taxon>
        <taxon>Actinomycetota</taxon>
        <taxon>Actinomycetes</taxon>
        <taxon>Kitasatosporales</taxon>
        <taxon>Streptomycetaceae</taxon>
        <taxon>Streptomyces</taxon>
    </lineage>
</organism>
<keyword evidence="1" id="KW-0678">Repressor</keyword>
<reference evidence="8" key="1">
    <citation type="journal article" date="2019" name="Int. J. Syst. Evol. Microbiol.">
        <title>The Global Catalogue of Microorganisms (GCM) 10K type strain sequencing project: providing services to taxonomists for standard genome sequencing and annotation.</title>
        <authorList>
            <consortium name="The Broad Institute Genomics Platform"/>
            <consortium name="The Broad Institute Genome Sequencing Center for Infectious Disease"/>
            <person name="Wu L."/>
            <person name="Ma J."/>
        </authorList>
    </citation>
    <scope>NUCLEOTIDE SEQUENCE [LARGE SCALE GENOMIC DNA]</scope>
    <source>
        <strain evidence="8">CCM 7224</strain>
    </source>
</reference>
<dbReference type="PROSITE" id="PS50937">
    <property type="entry name" value="HTH_MERR_2"/>
    <property type="match status" value="1"/>
</dbReference>
<evidence type="ECO:0000313" key="7">
    <source>
        <dbReference type="EMBL" id="MFC4960255.1"/>
    </source>
</evidence>
<dbReference type="EMBL" id="JBHSIZ010000036">
    <property type="protein sequence ID" value="MFC4960255.1"/>
    <property type="molecule type" value="Genomic_DNA"/>
</dbReference>
<protein>
    <submittedName>
        <fullName evidence="7">MerR family transcriptional regulator</fullName>
    </submittedName>
</protein>
<dbReference type="Gene3D" id="1.10.1660.10">
    <property type="match status" value="1"/>
</dbReference>
<evidence type="ECO:0000313" key="8">
    <source>
        <dbReference type="Proteomes" id="UP001595834"/>
    </source>
</evidence>
<evidence type="ECO:0000259" key="6">
    <source>
        <dbReference type="PROSITE" id="PS50937"/>
    </source>
</evidence>
<feature type="compositionally biased region" description="Polar residues" evidence="5">
    <location>
        <begin position="133"/>
        <end position="148"/>
    </location>
</feature>
<keyword evidence="2" id="KW-0805">Transcription regulation</keyword>
<evidence type="ECO:0000256" key="1">
    <source>
        <dbReference type="ARBA" id="ARBA00022491"/>
    </source>
</evidence>